<name>A0ABW6AP30_9BACT</name>
<reference evidence="2" key="1">
    <citation type="journal article" date="2019" name="Int. J. Syst. Evol. Microbiol.">
        <title>The Global Catalogue of Microorganisms (GCM) 10K type strain sequencing project: providing services to taxonomists for standard genome sequencing and annotation.</title>
        <authorList>
            <consortium name="The Broad Institute Genomics Platform"/>
            <consortium name="The Broad Institute Genome Sequencing Center for Infectious Disease"/>
            <person name="Wu L."/>
            <person name="Ma J."/>
        </authorList>
    </citation>
    <scope>NUCLEOTIDE SEQUENCE [LARGE SCALE GENOMIC DNA]</scope>
    <source>
        <strain evidence="2">KCTC 52490</strain>
    </source>
</reference>
<evidence type="ECO:0008006" key="3">
    <source>
        <dbReference type="Google" id="ProtNLM"/>
    </source>
</evidence>
<dbReference type="PROSITE" id="PS51257">
    <property type="entry name" value="PROKAR_LIPOPROTEIN"/>
    <property type="match status" value="1"/>
</dbReference>
<dbReference type="RefSeq" id="WP_381504060.1">
    <property type="nucleotide sequence ID" value="NZ_JBHUOM010000019.1"/>
</dbReference>
<gene>
    <name evidence="1" type="ORF">ACFS25_18735</name>
</gene>
<dbReference type="EMBL" id="JBHUOM010000019">
    <property type="protein sequence ID" value="MFD2935824.1"/>
    <property type="molecule type" value="Genomic_DNA"/>
</dbReference>
<evidence type="ECO:0000313" key="1">
    <source>
        <dbReference type="EMBL" id="MFD2935824.1"/>
    </source>
</evidence>
<accession>A0ABW6AP30</accession>
<protein>
    <recommendedName>
        <fullName evidence="3">Lipocalin-like domain-containing protein</fullName>
    </recommendedName>
</protein>
<keyword evidence="2" id="KW-1185">Reference proteome</keyword>
<organism evidence="1 2">
    <name type="scientific">Spirosoma flavum</name>
    <dbReference type="NCBI Taxonomy" id="2048557"/>
    <lineage>
        <taxon>Bacteria</taxon>
        <taxon>Pseudomonadati</taxon>
        <taxon>Bacteroidota</taxon>
        <taxon>Cytophagia</taxon>
        <taxon>Cytophagales</taxon>
        <taxon>Cytophagaceae</taxon>
        <taxon>Spirosoma</taxon>
    </lineage>
</organism>
<dbReference type="Proteomes" id="UP001597512">
    <property type="component" value="Unassembled WGS sequence"/>
</dbReference>
<proteinExistence type="predicted"/>
<comment type="caution">
    <text evidence="1">The sequence shown here is derived from an EMBL/GenBank/DDBJ whole genome shotgun (WGS) entry which is preliminary data.</text>
</comment>
<evidence type="ECO:0000313" key="2">
    <source>
        <dbReference type="Proteomes" id="UP001597512"/>
    </source>
</evidence>
<sequence length="147" mass="16430">MKGLLYGLLTLSVVVVGCQRDNATPISSDLLYRKWGMTEVRYKNGQTVSVSPTNEWTIVTFQLNGTILYGDDGKYDPCCSPARFKRKGNTLDLADVDSIPFPERTPNGICAQVSCITPESVWRIDELTTNKLVIDQVYAITVYQPYP</sequence>